<keyword evidence="6 11" id="KW-1133">Transmembrane helix</keyword>
<feature type="transmembrane region" description="Helical" evidence="11">
    <location>
        <begin position="49"/>
        <end position="70"/>
    </location>
</feature>
<feature type="transmembrane region" description="Helical" evidence="11">
    <location>
        <begin position="270"/>
        <end position="289"/>
    </location>
</feature>
<dbReference type="Gene3D" id="1.20.1070.10">
    <property type="entry name" value="Rhodopsin 7-helix transmembrane proteins"/>
    <property type="match status" value="1"/>
</dbReference>
<evidence type="ECO:0000256" key="5">
    <source>
        <dbReference type="ARBA" id="ARBA00022692"/>
    </source>
</evidence>
<evidence type="ECO:0000256" key="8">
    <source>
        <dbReference type="ARBA" id="ARBA00023136"/>
    </source>
</evidence>
<evidence type="ECO:0000256" key="4">
    <source>
        <dbReference type="ARBA" id="ARBA00022507"/>
    </source>
</evidence>
<dbReference type="AlphaFoldDB" id="A0A8T2K8R9"/>
<organism evidence="13 14">
    <name type="scientific">Hymenochirus boettgeri</name>
    <name type="common">Congo dwarf clawed frog</name>
    <dbReference type="NCBI Taxonomy" id="247094"/>
    <lineage>
        <taxon>Eukaryota</taxon>
        <taxon>Metazoa</taxon>
        <taxon>Chordata</taxon>
        <taxon>Craniata</taxon>
        <taxon>Vertebrata</taxon>
        <taxon>Euteleostomi</taxon>
        <taxon>Amphibia</taxon>
        <taxon>Batrachia</taxon>
        <taxon>Anura</taxon>
        <taxon>Pipoidea</taxon>
        <taxon>Pipidae</taxon>
        <taxon>Pipinae</taxon>
        <taxon>Hymenochirus</taxon>
    </lineage>
</organism>
<evidence type="ECO:0000256" key="2">
    <source>
        <dbReference type="ARBA" id="ARBA00010663"/>
    </source>
</evidence>
<dbReference type="OrthoDB" id="9606139at2759"/>
<keyword evidence="4 11" id="KW-0589">Pheromone response</keyword>
<dbReference type="GO" id="GO:0016503">
    <property type="term" value="F:pheromone receptor activity"/>
    <property type="evidence" value="ECO:0007669"/>
    <property type="project" value="InterPro"/>
</dbReference>
<proteinExistence type="inferred from homology"/>
<dbReference type="PANTHER" id="PTHR24062">
    <property type="entry name" value="VOMERONASAL TYPE-1 RECEPTOR"/>
    <property type="match status" value="1"/>
</dbReference>
<evidence type="ECO:0000256" key="11">
    <source>
        <dbReference type="RuleBase" id="RU364061"/>
    </source>
</evidence>
<evidence type="ECO:0000256" key="3">
    <source>
        <dbReference type="ARBA" id="ARBA00022475"/>
    </source>
</evidence>
<keyword evidence="14" id="KW-1185">Reference proteome</keyword>
<feature type="transmembrane region" description="Helical" evidence="11">
    <location>
        <begin position="231"/>
        <end position="250"/>
    </location>
</feature>
<dbReference type="GO" id="GO:0019236">
    <property type="term" value="P:response to pheromone"/>
    <property type="evidence" value="ECO:0007669"/>
    <property type="project" value="UniProtKB-KW"/>
</dbReference>
<accession>A0A8T2K8R9</accession>
<evidence type="ECO:0000259" key="12">
    <source>
        <dbReference type="PROSITE" id="PS50262"/>
    </source>
</evidence>
<feature type="transmembrane region" description="Helical" evidence="11">
    <location>
        <begin position="6"/>
        <end position="28"/>
    </location>
</feature>
<dbReference type="InterPro" id="IPR004072">
    <property type="entry name" value="Vmron_rcpt_1"/>
</dbReference>
<reference evidence="13" key="1">
    <citation type="thesis" date="2020" institute="ProQuest LLC" country="789 East Eisenhower Parkway, Ann Arbor, MI, USA">
        <title>Comparative Genomics and Chromosome Evolution.</title>
        <authorList>
            <person name="Mudd A.B."/>
        </authorList>
    </citation>
    <scope>NUCLEOTIDE SEQUENCE</scope>
    <source>
        <strain evidence="13">Female2</strain>
        <tissue evidence="13">Blood</tissue>
    </source>
</reference>
<feature type="transmembrane region" description="Helical" evidence="11">
    <location>
        <begin position="126"/>
        <end position="149"/>
    </location>
</feature>
<comment type="caution">
    <text evidence="13">The sequence shown here is derived from an EMBL/GenBank/DDBJ whole genome shotgun (WGS) entry which is preliminary data.</text>
</comment>
<name>A0A8T2K8R9_9PIPI</name>
<dbReference type="InterPro" id="IPR017452">
    <property type="entry name" value="GPCR_Rhodpsn_7TM"/>
</dbReference>
<dbReference type="Proteomes" id="UP000812440">
    <property type="component" value="Chromosome 2"/>
</dbReference>
<keyword evidence="7 11" id="KW-0297">G-protein coupled receptor</keyword>
<evidence type="ECO:0000256" key="1">
    <source>
        <dbReference type="ARBA" id="ARBA00004651"/>
    </source>
</evidence>
<keyword evidence="3 11" id="KW-1003">Cell membrane</keyword>
<comment type="subcellular location">
    <subcellularLocation>
        <location evidence="1 11">Cell membrane</location>
        <topology evidence="1 11">Multi-pass membrane protein</topology>
    </subcellularLocation>
</comment>
<dbReference type="FunFam" id="1.20.1070.10:FF:000300">
    <property type="entry name" value="Vomeronasal type-1 receptor"/>
    <property type="match status" value="1"/>
</dbReference>
<dbReference type="SUPFAM" id="SSF81321">
    <property type="entry name" value="Family A G protein-coupled receptor-like"/>
    <property type="match status" value="1"/>
</dbReference>
<evidence type="ECO:0000256" key="10">
    <source>
        <dbReference type="ARBA" id="ARBA00023224"/>
    </source>
</evidence>
<keyword evidence="9 11" id="KW-0675">Receptor</keyword>
<gene>
    <name evidence="13" type="ORF">GDO86_003260</name>
</gene>
<dbReference type="Pfam" id="PF03402">
    <property type="entry name" value="V1R"/>
    <property type="match status" value="1"/>
</dbReference>
<evidence type="ECO:0000256" key="6">
    <source>
        <dbReference type="ARBA" id="ARBA00022989"/>
    </source>
</evidence>
<keyword evidence="8 11" id="KW-0472">Membrane</keyword>
<feature type="domain" description="G-protein coupled receptors family 1 profile" evidence="12">
    <location>
        <begin position="22"/>
        <end position="286"/>
    </location>
</feature>
<keyword evidence="10 11" id="KW-0807">Transducer</keyword>
<evidence type="ECO:0000313" key="13">
    <source>
        <dbReference type="EMBL" id="KAG8450916.1"/>
    </source>
</evidence>
<protein>
    <recommendedName>
        <fullName evidence="11">Vomeronasal type-1 receptor</fullName>
    </recommendedName>
</protein>
<comment type="similarity">
    <text evidence="2 11">Belongs to the G-protein coupled receptor 1 family.</text>
</comment>
<sequence length="300" mass="33981">MAVNALLKAFGFVSLAVIGIPANVLILLRFVQIGLLEKRFLPANTIRMLLSIANFIVLVSRVIPQALYAIGLRNLLSDNQCKLIVFFYRVSRAMSICLTSYLSCHQCIIIAPITAKWKLLKQMLNCNLTIIIALFLIMNMVLYTSSILYGRATSNSTLSPYTLHLVYCDFDFQNYPSYLINGLVSVIREILFVGLMILSSTYMVCILYHHQQSMKGMRSSDKVQQKTAEYKASRAVVLLVAMYLALYGMDNSMWIYTLTMSNIDLDVSDTRIFLAASFAAFSPIHMFAFTPKVHLWFKKP</sequence>
<evidence type="ECO:0000313" key="14">
    <source>
        <dbReference type="Proteomes" id="UP000812440"/>
    </source>
</evidence>
<evidence type="ECO:0000256" key="9">
    <source>
        <dbReference type="ARBA" id="ARBA00023170"/>
    </source>
</evidence>
<dbReference type="EMBL" id="JAACNH010000002">
    <property type="protein sequence ID" value="KAG8450916.1"/>
    <property type="molecule type" value="Genomic_DNA"/>
</dbReference>
<dbReference type="PROSITE" id="PS50262">
    <property type="entry name" value="G_PROTEIN_RECEP_F1_2"/>
    <property type="match status" value="1"/>
</dbReference>
<dbReference type="GO" id="GO:0005886">
    <property type="term" value="C:plasma membrane"/>
    <property type="evidence" value="ECO:0007669"/>
    <property type="project" value="UniProtKB-SubCell"/>
</dbReference>
<evidence type="ECO:0000256" key="7">
    <source>
        <dbReference type="ARBA" id="ARBA00023040"/>
    </source>
</evidence>
<feature type="transmembrane region" description="Helical" evidence="11">
    <location>
        <begin position="190"/>
        <end position="210"/>
    </location>
</feature>
<keyword evidence="5 11" id="KW-0812">Transmembrane</keyword>